<evidence type="ECO:0000256" key="1">
    <source>
        <dbReference type="ARBA" id="ARBA00022801"/>
    </source>
</evidence>
<dbReference type="PANTHER" id="PTHR14226:SF76">
    <property type="entry name" value="NTE FAMILY PROTEIN RSSA"/>
    <property type="match status" value="1"/>
</dbReference>
<accession>A0A1Z3NDP6</accession>
<sequence>MFLFLASCQNLRTREDIRKTPQPTPSRPGVTQPRPPENVGTPPPMESDEEDVAETPPPPPAPVIPTMPKIGVILGGGGAKTYAHIGFLHELQRAKVPVYAIGGVEFAAPMAALYANKELANDVEWQMFKLKDEEVLKKSLLGGVNKNNEVTVLKDFVGVAFNRAKVEDFKVPFACPSYNLKKNQVYLMNRGGIDQLMYLCMAYPPFFKPYQNSVAGVRDITALANYLRQKGANYIVMVNVLQAPGGSKPFTLESSATDNVLWSEIAGLYNKPLPGVDTVISLDTSSYGIMDFDKRREIMNKGADSAARQLKGLTRKWGL</sequence>
<reference evidence="6 7" key="1">
    <citation type="submission" date="2017-04" db="EMBL/GenBank/DDBJ databases">
        <title>Whole genome sequence of Bdellovibrio bacteriovorus strain SSB218315.</title>
        <authorList>
            <person name="Oyedara O."/>
            <person name="Rodriguez-Perez M.A."/>
        </authorList>
    </citation>
    <scope>NUCLEOTIDE SEQUENCE [LARGE SCALE GENOMIC DNA]</scope>
    <source>
        <strain evidence="6 7">SSB218315</strain>
    </source>
</reference>
<dbReference type="InterPro" id="IPR016035">
    <property type="entry name" value="Acyl_Trfase/lysoPLipase"/>
</dbReference>
<dbReference type="GO" id="GO:0016787">
    <property type="term" value="F:hydrolase activity"/>
    <property type="evidence" value="ECO:0007669"/>
    <property type="project" value="UniProtKB-KW"/>
</dbReference>
<dbReference type="GO" id="GO:0016042">
    <property type="term" value="P:lipid catabolic process"/>
    <property type="evidence" value="ECO:0007669"/>
    <property type="project" value="UniProtKB-KW"/>
</dbReference>
<feature type="compositionally biased region" description="Pro residues" evidence="4">
    <location>
        <begin position="55"/>
        <end position="64"/>
    </location>
</feature>
<dbReference type="OrthoDB" id="5290003at2"/>
<evidence type="ECO:0000313" key="6">
    <source>
        <dbReference type="EMBL" id="ASD65583.1"/>
    </source>
</evidence>
<keyword evidence="3" id="KW-0443">Lipid metabolism</keyword>
<dbReference type="EMBL" id="CP020946">
    <property type="protein sequence ID" value="ASD65583.1"/>
    <property type="molecule type" value="Genomic_DNA"/>
</dbReference>
<evidence type="ECO:0000256" key="4">
    <source>
        <dbReference type="SAM" id="MobiDB-lite"/>
    </source>
</evidence>
<gene>
    <name evidence="6" type="ORF">B9G79_17315</name>
</gene>
<dbReference type="PANTHER" id="PTHR14226">
    <property type="entry name" value="NEUROPATHY TARGET ESTERASE/SWISS CHEESE D.MELANOGASTER"/>
    <property type="match status" value="1"/>
</dbReference>
<evidence type="ECO:0000256" key="3">
    <source>
        <dbReference type="ARBA" id="ARBA00023098"/>
    </source>
</evidence>
<evidence type="ECO:0000259" key="5">
    <source>
        <dbReference type="Pfam" id="PF01734"/>
    </source>
</evidence>
<keyword evidence="1 6" id="KW-0378">Hydrolase</keyword>
<feature type="domain" description="PNPLA" evidence="5">
    <location>
        <begin position="73"/>
        <end position="212"/>
    </location>
</feature>
<dbReference type="InterPro" id="IPR050301">
    <property type="entry name" value="NTE"/>
</dbReference>
<feature type="region of interest" description="Disordered" evidence="4">
    <location>
        <begin position="10"/>
        <end position="64"/>
    </location>
</feature>
<keyword evidence="2" id="KW-0442">Lipid degradation</keyword>
<dbReference type="Pfam" id="PF01734">
    <property type="entry name" value="Patatin"/>
    <property type="match status" value="1"/>
</dbReference>
<dbReference type="Gene3D" id="3.40.1090.10">
    <property type="entry name" value="Cytosolic phospholipase A2 catalytic domain"/>
    <property type="match status" value="1"/>
</dbReference>
<evidence type="ECO:0000313" key="7">
    <source>
        <dbReference type="Proteomes" id="UP000197003"/>
    </source>
</evidence>
<proteinExistence type="predicted"/>
<organism evidence="6 7">
    <name type="scientific">Bdellovibrio bacteriovorus</name>
    <dbReference type="NCBI Taxonomy" id="959"/>
    <lineage>
        <taxon>Bacteria</taxon>
        <taxon>Pseudomonadati</taxon>
        <taxon>Bdellovibrionota</taxon>
        <taxon>Bdellovibrionia</taxon>
        <taxon>Bdellovibrionales</taxon>
        <taxon>Pseudobdellovibrionaceae</taxon>
        <taxon>Bdellovibrio</taxon>
    </lineage>
</organism>
<evidence type="ECO:0000256" key="2">
    <source>
        <dbReference type="ARBA" id="ARBA00022963"/>
    </source>
</evidence>
<feature type="compositionally biased region" description="Pro residues" evidence="4">
    <location>
        <begin position="33"/>
        <end position="45"/>
    </location>
</feature>
<dbReference type="AlphaFoldDB" id="A0A1Z3NDP6"/>
<name>A0A1Z3NDP6_BDEBC</name>
<dbReference type="Proteomes" id="UP000197003">
    <property type="component" value="Chromosome"/>
</dbReference>
<protein>
    <submittedName>
        <fullName evidence="6">Alpha/beta hydrolase</fullName>
    </submittedName>
</protein>
<dbReference type="InterPro" id="IPR002641">
    <property type="entry name" value="PNPLA_dom"/>
</dbReference>
<dbReference type="SUPFAM" id="SSF52151">
    <property type="entry name" value="FabD/lysophospholipase-like"/>
    <property type="match status" value="1"/>
</dbReference>